<proteinExistence type="predicted"/>
<keyword evidence="2" id="KW-1185">Reference proteome</keyword>
<dbReference type="AlphaFoldDB" id="A0A6I6F5G1"/>
<sequence length="135" mass="14037">MVRRRVPLLALALVLGGLWWWAVLRLVLAPGQTGLVEGTVAAGGWGLSLLPVHVASARTASGARAGSGVAGVLRERLPGVLPGAAGAWSEVAGAWSRGRAPAGTRTAPAWRRPLRVVRLTRAWLRRRSGGGSDPS</sequence>
<name>A0A6I6F5G1_9ACTN</name>
<evidence type="ECO:0000313" key="2">
    <source>
        <dbReference type="Proteomes" id="UP000422572"/>
    </source>
</evidence>
<organism evidence="1 2">
    <name type="scientific">Streptomyces ficellus</name>
    <dbReference type="NCBI Taxonomy" id="1977088"/>
    <lineage>
        <taxon>Bacteria</taxon>
        <taxon>Bacillati</taxon>
        <taxon>Actinomycetota</taxon>
        <taxon>Actinomycetes</taxon>
        <taxon>Kitasatosporales</taxon>
        <taxon>Streptomycetaceae</taxon>
        <taxon>Streptomyces</taxon>
    </lineage>
</organism>
<dbReference type="RefSeq" id="WP_156691964.1">
    <property type="nucleotide sequence ID" value="NZ_CP034279.1"/>
</dbReference>
<evidence type="ECO:0000313" key="1">
    <source>
        <dbReference type="EMBL" id="QGV78151.1"/>
    </source>
</evidence>
<dbReference type="OrthoDB" id="4338253at2"/>
<protein>
    <submittedName>
        <fullName evidence="1">Uncharacterized protein</fullName>
    </submittedName>
</protein>
<gene>
    <name evidence="1" type="ORF">EIZ62_07735</name>
</gene>
<dbReference type="KEGG" id="sfic:EIZ62_07735"/>
<accession>A0A6I6F5G1</accession>
<dbReference type="EMBL" id="CP034279">
    <property type="protein sequence ID" value="QGV78151.1"/>
    <property type="molecule type" value="Genomic_DNA"/>
</dbReference>
<dbReference type="Proteomes" id="UP000422572">
    <property type="component" value="Chromosome"/>
</dbReference>
<reference evidence="1 2" key="1">
    <citation type="submission" date="2018-12" db="EMBL/GenBank/DDBJ databases">
        <title>Complete genome sequence of Streptomyces ficellus NRRL8067, the producer of ficellomycin, feldamycin and nojirimycin.</title>
        <authorList>
            <person name="Zhang H."/>
            <person name="Yue R."/>
            <person name="Liu Y."/>
            <person name="Li M."/>
            <person name="Mu H."/>
            <person name="Zhang J."/>
        </authorList>
    </citation>
    <scope>NUCLEOTIDE SEQUENCE [LARGE SCALE GENOMIC DNA]</scope>
    <source>
        <strain evidence="1 2">NRRL 8067</strain>
    </source>
</reference>